<organism evidence="11 12">
    <name type="scientific">Methylobacillus flagellatus (strain ATCC 51484 / DSM 6875 / VKM B-1610 / KT)</name>
    <dbReference type="NCBI Taxonomy" id="265072"/>
    <lineage>
        <taxon>Bacteria</taxon>
        <taxon>Pseudomonadati</taxon>
        <taxon>Pseudomonadota</taxon>
        <taxon>Betaproteobacteria</taxon>
        <taxon>Nitrosomonadales</taxon>
        <taxon>Methylophilaceae</taxon>
        <taxon>Methylobacillus</taxon>
    </lineage>
</organism>
<evidence type="ECO:0000256" key="4">
    <source>
        <dbReference type="ARBA" id="ARBA00022679"/>
    </source>
</evidence>
<keyword evidence="12" id="KW-1185">Reference proteome</keyword>
<keyword evidence="4 9" id="KW-0808">Transferase</keyword>
<dbReference type="NCBIfam" id="NF004388">
    <property type="entry name" value="PRK05749.1-4"/>
    <property type="match status" value="1"/>
</dbReference>
<dbReference type="CAZy" id="GT30">
    <property type="family name" value="Glycosyltransferase Family 30"/>
</dbReference>
<dbReference type="OrthoDB" id="9789797at2"/>
<dbReference type="Proteomes" id="UP000002440">
    <property type="component" value="Chromosome"/>
</dbReference>
<comment type="subcellular location">
    <subcellularLocation>
        <location evidence="9">Cell membrane</location>
    </subcellularLocation>
</comment>
<evidence type="ECO:0000313" key="11">
    <source>
        <dbReference type="EMBL" id="ABE50801.1"/>
    </source>
</evidence>
<evidence type="ECO:0000256" key="5">
    <source>
        <dbReference type="ARBA" id="ARBA00031445"/>
    </source>
</evidence>
<gene>
    <name evidence="11" type="ordered locus">Mfla_2536</name>
</gene>
<comment type="function">
    <text evidence="9">Involved in lipopolysaccharide (LPS) biosynthesis. Catalyzes the transfer of 3-deoxy-D-manno-octulosonate (Kdo) residue(s) from CMP-Kdo to lipid IV(A), the tetraacyldisaccharide-1,4'-bisphosphate precursor of lipid A.</text>
</comment>
<evidence type="ECO:0000256" key="6">
    <source>
        <dbReference type="ARBA" id="ARBA00049183"/>
    </source>
</evidence>
<keyword evidence="9" id="KW-1003">Cell membrane</keyword>
<accession>Q1GY86</accession>
<dbReference type="AlphaFoldDB" id="Q1GY86"/>
<evidence type="ECO:0000313" key="12">
    <source>
        <dbReference type="Proteomes" id="UP000002440"/>
    </source>
</evidence>
<keyword evidence="9" id="KW-0448">Lipopolysaccharide biosynthesis</keyword>
<evidence type="ECO:0000259" key="10">
    <source>
        <dbReference type="Pfam" id="PF04413"/>
    </source>
</evidence>
<comment type="pathway">
    <text evidence="1 9">Bacterial outer membrane biogenesis; LPS core biosynthesis.</text>
</comment>
<evidence type="ECO:0000256" key="8">
    <source>
        <dbReference type="PIRSR" id="PIRSR639901-2"/>
    </source>
</evidence>
<reference evidence="11 12" key="1">
    <citation type="submission" date="2006-03" db="EMBL/GenBank/DDBJ databases">
        <title>Complete sequence of Methylobacillus flagellatus KT.</title>
        <authorList>
            <consortium name="US DOE Joint Genome Institute"/>
            <person name="Copeland A."/>
            <person name="Lucas S."/>
            <person name="Lapidus A."/>
            <person name="Barry K."/>
            <person name="Detter J.C."/>
            <person name="Glavina del Rio T."/>
            <person name="Hammon N."/>
            <person name="Israni S."/>
            <person name="Dalin E."/>
            <person name="Tice H."/>
            <person name="Pitluck S."/>
            <person name="Brettin T."/>
            <person name="Bruce D."/>
            <person name="Han C."/>
            <person name="Tapia R."/>
            <person name="Saunders E."/>
            <person name="Gilna P."/>
            <person name="Schmutz J."/>
            <person name="Larimer F."/>
            <person name="Land M."/>
            <person name="Kyrpides N."/>
            <person name="Anderson I."/>
            <person name="Richardson P."/>
        </authorList>
    </citation>
    <scope>NUCLEOTIDE SEQUENCE [LARGE SCALE GENOMIC DNA]</scope>
    <source>
        <strain evidence="12">KT / ATCC 51484 / DSM 6875</strain>
    </source>
</reference>
<dbReference type="Gene3D" id="3.40.50.11720">
    <property type="entry name" value="3-Deoxy-D-manno-octulosonic-acid transferase, N-terminal domain"/>
    <property type="match status" value="1"/>
</dbReference>
<feature type="domain" description="3-deoxy-D-manno-octulosonic-acid transferase N-terminal" evidence="10">
    <location>
        <begin position="34"/>
        <end position="214"/>
    </location>
</feature>
<proteinExistence type="inferred from homology"/>
<dbReference type="PANTHER" id="PTHR42755:SF1">
    <property type="entry name" value="3-DEOXY-D-MANNO-OCTULOSONIC ACID TRANSFERASE, MITOCHONDRIAL-RELATED"/>
    <property type="match status" value="1"/>
</dbReference>
<evidence type="ECO:0000256" key="3">
    <source>
        <dbReference type="ARBA" id="ARBA00019077"/>
    </source>
</evidence>
<dbReference type="SMR" id="Q1GY86"/>
<dbReference type="GO" id="GO:0009244">
    <property type="term" value="P:lipopolysaccharide core region biosynthetic process"/>
    <property type="evidence" value="ECO:0007669"/>
    <property type="project" value="UniProtKB-UniRule"/>
</dbReference>
<dbReference type="FunFam" id="3.40.50.11720:FF:000001">
    <property type="entry name" value="3-deoxy-D-manno-octulosonic acid transferase"/>
    <property type="match status" value="1"/>
</dbReference>
<dbReference type="HOGENOM" id="CLU_036146_2_0_4"/>
<keyword evidence="9" id="KW-0472">Membrane</keyword>
<dbReference type="GO" id="GO:0043842">
    <property type="term" value="F:Kdo transferase activity"/>
    <property type="evidence" value="ECO:0007669"/>
    <property type="project" value="UniProtKB-EC"/>
</dbReference>
<evidence type="ECO:0000256" key="1">
    <source>
        <dbReference type="ARBA" id="ARBA00004713"/>
    </source>
</evidence>
<evidence type="ECO:0000256" key="2">
    <source>
        <dbReference type="ARBA" id="ARBA00012621"/>
    </source>
</evidence>
<feature type="site" description="Transition state stabilizer" evidence="8">
    <location>
        <position position="211"/>
    </location>
</feature>
<dbReference type="NCBIfam" id="NF004386">
    <property type="entry name" value="PRK05749.1-2"/>
    <property type="match status" value="1"/>
</dbReference>
<comment type="catalytic activity">
    <reaction evidence="6 9">
        <text>lipid IVA (E. coli) + CMP-3-deoxy-beta-D-manno-octulosonate = alpha-Kdo-(2-&gt;6)-lipid IVA (E. coli) + CMP + H(+)</text>
        <dbReference type="Rhea" id="RHEA:28066"/>
        <dbReference type="ChEBI" id="CHEBI:15378"/>
        <dbReference type="ChEBI" id="CHEBI:58603"/>
        <dbReference type="ChEBI" id="CHEBI:60364"/>
        <dbReference type="ChEBI" id="CHEBI:60377"/>
        <dbReference type="ChEBI" id="CHEBI:85987"/>
        <dbReference type="EC" id="2.4.99.12"/>
    </reaction>
</comment>
<sequence>MPRFVYSLLIYLLLPFAPLRLLWRGVRQREYLRHWGERFGFFSIPVTRPLIWMHCVSVGETRGAAPLIKELQQRYPQYQILITHATPTGREAGEQLFGDSVLRCYLPYDTPGAVSRFLRHFQPRLGLLMETELWFNLIAGCKARDIPILLVNARLSAKSAQGYARLGRLASNGLRQLTAIAAQTRQDAERLQSLAAAHGYRLPVEVTGNLKFDVTPPSNALAQGEALRQHFGRTRPVFLAASTRDGEEAMILEAVAAAALPQLLTVIVPRHPQRFDEVANLLTRRGIHFVRRSRLPQTVPASVDVVLGDSMGEMFAYYAACDAAFIGGSLQPLGGQNLIEASAMSKPVLVGPHTFNFAAATEMAITAKAAWRVQDVADLARALQRLFGDPELRQSMSWKALEFSTGAGGATQRVAELVSRYLPVD</sequence>
<dbReference type="GO" id="GO:0005886">
    <property type="term" value="C:plasma membrane"/>
    <property type="evidence" value="ECO:0007669"/>
    <property type="project" value="UniProtKB-SubCell"/>
</dbReference>
<evidence type="ECO:0000256" key="9">
    <source>
        <dbReference type="RuleBase" id="RU365103"/>
    </source>
</evidence>
<dbReference type="SUPFAM" id="SSF53756">
    <property type="entry name" value="UDP-Glycosyltransferase/glycogen phosphorylase"/>
    <property type="match status" value="1"/>
</dbReference>
<dbReference type="InterPro" id="IPR039901">
    <property type="entry name" value="Kdotransferase"/>
</dbReference>
<dbReference type="eggNOG" id="COG1519">
    <property type="taxonomic scope" value="Bacteria"/>
</dbReference>
<dbReference type="PANTHER" id="PTHR42755">
    <property type="entry name" value="3-DEOXY-MANNO-OCTULOSONATE CYTIDYLYLTRANSFERASE"/>
    <property type="match status" value="1"/>
</dbReference>
<dbReference type="UniPathway" id="UPA00958"/>
<dbReference type="Gene3D" id="3.40.50.2000">
    <property type="entry name" value="Glycogen Phosphorylase B"/>
    <property type="match status" value="1"/>
</dbReference>
<dbReference type="InterPro" id="IPR038107">
    <property type="entry name" value="Glycos_transf_N_sf"/>
</dbReference>
<dbReference type="Pfam" id="PF04413">
    <property type="entry name" value="Glycos_transf_N"/>
    <property type="match status" value="1"/>
</dbReference>
<comment type="similarity">
    <text evidence="9">Belongs to the glycosyltransferase group 1 family.</text>
</comment>
<dbReference type="InterPro" id="IPR007507">
    <property type="entry name" value="Glycos_transf_N"/>
</dbReference>
<dbReference type="EMBL" id="CP000284">
    <property type="protein sequence ID" value="ABE50801.1"/>
    <property type="molecule type" value="Genomic_DNA"/>
</dbReference>
<dbReference type="STRING" id="265072.Mfla_2536"/>
<name>Q1GY86_METFK</name>
<dbReference type="GO" id="GO:0009245">
    <property type="term" value="P:lipid A biosynthetic process"/>
    <property type="evidence" value="ECO:0007669"/>
    <property type="project" value="TreeGrafter"/>
</dbReference>
<protein>
    <recommendedName>
        <fullName evidence="3 9">3-deoxy-D-manno-octulosonic acid transferase</fullName>
        <shortName evidence="9">Kdo transferase</shortName>
        <ecNumber evidence="2 9">2.4.99.12</ecNumber>
    </recommendedName>
    <alternativeName>
        <fullName evidence="5 9">Lipid IV(A) 3-deoxy-D-manno-octulosonic acid transferase</fullName>
    </alternativeName>
</protein>
<feature type="active site" description="Proton acceptor" evidence="7">
    <location>
        <position position="60"/>
    </location>
</feature>
<feature type="site" description="Transition state stabilizer" evidence="8">
    <location>
        <position position="130"/>
    </location>
</feature>
<dbReference type="EC" id="2.4.99.12" evidence="2 9"/>
<dbReference type="RefSeq" id="WP_011480754.1">
    <property type="nucleotide sequence ID" value="NC_007947.1"/>
</dbReference>
<evidence type="ECO:0000256" key="7">
    <source>
        <dbReference type="PIRSR" id="PIRSR639901-1"/>
    </source>
</evidence>
<dbReference type="KEGG" id="mfa:Mfla_2536"/>